<evidence type="ECO:0008006" key="4">
    <source>
        <dbReference type="Google" id="ProtNLM"/>
    </source>
</evidence>
<organism evidence="3">
    <name type="scientific">Micromonas pusilla</name>
    <name type="common">Picoplanktonic green alga</name>
    <name type="synonym">Chromulina pusilla</name>
    <dbReference type="NCBI Taxonomy" id="38833"/>
    <lineage>
        <taxon>Eukaryota</taxon>
        <taxon>Viridiplantae</taxon>
        <taxon>Chlorophyta</taxon>
        <taxon>Mamiellophyceae</taxon>
        <taxon>Mamiellales</taxon>
        <taxon>Mamiellaceae</taxon>
        <taxon>Micromonas</taxon>
    </lineage>
</organism>
<evidence type="ECO:0000313" key="3">
    <source>
        <dbReference type="EMBL" id="CAD8513599.1"/>
    </source>
</evidence>
<dbReference type="Gene3D" id="2.20.70.10">
    <property type="match status" value="1"/>
</dbReference>
<accession>A0A7S0I7S2</accession>
<dbReference type="EMBL" id="HBEQ01001284">
    <property type="protein sequence ID" value="CAD8513599.1"/>
    <property type="molecule type" value="Transcribed_RNA"/>
</dbReference>
<evidence type="ECO:0000256" key="2">
    <source>
        <dbReference type="SAM" id="Phobius"/>
    </source>
</evidence>
<dbReference type="CDD" id="cd00201">
    <property type="entry name" value="WW"/>
    <property type="match status" value="1"/>
</dbReference>
<feature type="transmembrane region" description="Helical" evidence="2">
    <location>
        <begin position="153"/>
        <end position="174"/>
    </location>
</feature>
<feature type="region of interest" description="Disordered" evidence="1">
    <location>
        <begin position="46"/>
        <end position="96"/>
    </location>
</feature>
<keyword evidence="2" id="KW-0472">Membrane</keyword>
<evidence type="ECO:0000256" key="1">
    <source>
        <dbReference type="SAM" id="MobiDB-lite"/>
    </source>
</evidence>
<dbReference type="AlphaFoldDB" id="A0A7S0I7S2"/>
<protein>
    <recommendedName>
        <fullName evidence="4">WW domain-containing protein</fullName>
    </recommendedName>
</protein>
<proteinExistence type="predicted"/>
<reference evidence="3" key="1">
    <citation type="submission" date="2021-01" db="EMBL/GenBank/DDBJ databases">
        <authorList>
            <person name="Corre E."/>
            <person name="Pelletier E."/>
            <person name="Niang G."/>
            <person name="Scheremetjew M."/>
            <person name="Finn R."/>
            <person name="Kale V."/>
            <person name="Holt S."/>
            <person name="Cochrane G."/>
            <person name="Meng A."/>
            <person name="Brown T."/>
            <person name="Cohen L."/>
        </authorList>
    </citation>
    <scope>NUCLEOTIDE SEQUENCE</scope>
    <source>
        <strain evidence="3">CCMP1723</strain>
    </source>
</reference>
<name>A0A7S0I7S2_MICPS</name>
<feature type="compositionally biased region" description="Basic residues" evidence="1">
    <location>
        <begin position="46"/>
        <end position="59"/>
    </location>
</feature>
<keyword evidence="2" id="KW-1133">Transmembrane helix</keyword>
<keyword evidence="2" id="KW-0812">Transmembrane</keyword>
<dbReference type="InterPro" id="IPR001202">
    <property type="entry name" value="WW_dom"/>
</dbReference>
<gene>
    <name evidence="3" type="ORF">MCOM1403_LOCUS1024</name>
</gene>
<sequence length="203" mass="20522">MLRRIARDAASALPCATPHSRAVLDELARSSSAPATAVSTGLVSIGRRRFAKTSRRPPRRVSGPGGRGGPASSSSSPATPDALQPTGGAAWTEVTDPGTGRTYWWNKATGQTTALGDAKPAAFVVPEPSRGNALTRPFDARGRPTIGLAMGQMVVFGFGGALGVTFVSAVIAWVTGSGGAAGMEGAMTTTTEGAAWEAALAGK</sequence>